<keyword evidence="2" id="KW-0067">ATP-binding</keyword>
<dbReference type="AlphaFoldDB" id="A0A853EXV8"/>
<accession>A0A853EXV8</accession>
<dbReference type="PANTHER" id="PTHR43581:SF4">
    <property type="entry name" value="ATP_GTP PHOSPHATASE"/>
    <property type="match status" value="1"/>
</dbReference>
<dbReference type="InterPro" id="IPR051396">
    <property type="entry name" value="Bact_Antivir_Def_Nuclease"/>
</dbReference>
<dbReference type="Gene3D" id="3.40.50.300">
    <property type="entry name" value="P-loop containing nucleotide triphosphate hydrolases"/>
    <property type="match status" value="1"/>
</dbReference>
<dbReference type="SUPFAM" id="SSF52540">
    <property type="entry name" value="P-loop containing nucleoside triphosphate hydrolases"/>
    <property type="match status" value="1"/>
</dbReference>
<dbReference type="InterPro" id="IPR041685">
    <property type="entry name" value="AAA_GajA/Old/RecF-like"/>
</dbReference>
<protein>
    <submittedName>
        <fullName evidence="2">ATP-binding protein</fullName>
    </submittedName>
</protein>
<feature type="domain" description="Endonuclease GajA/Old nuclease/RecF-like AAA" evidence="1">
    <location>
        <begin position="1"/>
        <end position="380"/>
    </location>
</feature>
<proteinExistence type="predicted"/>
<dbReference type="PANTHER" id="PTHR43581">
    <property type="entry name" value="ATP/GTP PHOSPHATASE"/>
    <property type="match status" value="1"/>
</dbReference>
<dbReference type="EMBL" id="JACCHT010000001">
    <property type="protein sequence ID" value="NYT26443.1"/>
    <property type="molecule type" value="Genomic_DNA"/>
</dbReference>
<evidence type="ECO:0000259" key="1">
    <source>
        <dbReference type="Pfam" id="PF13175"/>
    </source>
</evidence>
<organism evidence="2 3">
    <name type="scientific">Candidatus Thiodubiliella endoseptemdiera</name>
    <dbReference type="NCBI Taxonomy" id="2738886"/>
    <lineage>
        <taxon>Bacteria</taxon>
        <taxon>Pseudomonadati</taxon>
        <taxon>Pseudomonadota</taxon>
        <taxon>Gammaproteobacteria</taxon>
        <taxon>Candidatus Pseudothioglobaceae</taxon>
        <taxon>Candidatus Thiodubiliella</taxon>
    </lineage>
</organism>
<sequence length="508" mass="58479">MKIDKIKIANFRSYQDEIVIDLDDLNVFVGKNDIGKSTVLEALDIFFNENKGVIKMDKDDVNKKSKNEGDTEIRISVVFSNLPDTLTIDATNPTNLTDEYLLTQEGCLEITKKYPNAGKEKIFIHANHPTNPDCAGLLLKKNTDLKRILTENNIDCEDKTKNAEIRKAIWNHYSDNLQLEEIEIELAKEDAKNTWTQLKSYMPLYSLFQSDRKNSDGDSEVQNPMKLAVQEILKDQRLMNSLNDVANEVETKLNQVVGKTLEKLNEMNPEIADSLTSVIPSPDSLKWVDVFKSVSITGDQDIPINKRGSGVKRLILLNFFRAEAERRQNENNVPSIIYAIEEPETSQHPNHQKKLIEAFIELSQADNTQILLTTHSPSIVRLLEFDHIKLIKNKPNKEVVNVRRNELPYPSLNEVNFLAFGESNDEYHNELYGFIESEELLTEYKNGKQTMTYIKIMRDGNTREEQKIISEYIRHQIHHPENTHNDRFTDEQLQESIGEMRVFIKSQG</sequence>
<evidence type="ECO:0000313" key="2">
    <source>
        <dbReference type="EMBL" id="NYT26443.1"/>
    </source>
</evidence>
<comment type="caution">
    <text evidence="2">The sequence shown here is derived from an EMBL/GenBank/DDBJ whole genome shotgun (WGS) entry which is preliminary data.</text>
</comment>
<name>A0A853EXV8_9GAMM</name>
<dbReference type="InterPro" id="IPR027417">
    <property type="entry name" value="P-loop_NTPase"/>
</dbReference>
<keyword evidence="2" id="KW-0547">Nucleotide-binding</keyword>
<reference evidence="2 3" key="1">
    <citation type="submission" date="2020-05" db="EMBL/GenBank/DDBJ databases">
        <title>Horizontal transmission and recombination maintain forever young bacterial symbiont genomes.</title>
        <authorList>
            <person name="Russell S.L."/>
            <person name="Pepper-Tunick E."/>
            <person name="Svedberg J."/>
            <person name="Byrne A."/>
            <person name="Ruelas Castillo J."/>
            <person name="Vollmers C."/>
            <person name="Beinart R.A."/>
            <person name="Corbett-Detig R."/>
        </authorList>
    </citation>
    <scope>NUCLEOTIDE SEQUENCE [LARGE SCALE GENOMIC DNA]</scope>
    <source>
        <strain evidence="2">455</strain>
    </source>
</reference>
<dbReference type="GO" id="GO:0005524">
    <property type="term" value="F:ATP binding"/>
    <property type="evidence" value="ECO:0007669"/>
    <property type="project" value="UniProtKB-KW"/>
</dbReference>
<dbReference type="RefSeq" id="WP_369151611.1">
    <property type="nucleotide sequence ID" value="NZ_OZ156464.1"/>
</dbReference>
<evidence type="ECO:0000313" key="3">
    <source>
        <dbReference type="Proteomes" id="UP000568751"/>
    </source>
</evidence>
<dbReference type="Proteomes" id="UP000568751">
    <property type="component" value="Unassembled WGS sequence"/>
</dbReference>
<dbReference type="Pfam" id="PF13175">
    <property type="entry name" value="AAA_15"/>
    <property type="match status" value="1"/>
</dbReference>
<gene>
    <name evidence="2" type="ORF">H0A76_00125</name>
</gene>